<comment type="catalytic activity">
    <reaction evidence="5 7">
        <text>hydrogencarbonate + H(+) = CO2 + H2O</text>
        <dbReference type="Rhea" id="RHEA:10748"/>
        <dbReference type="ChEBI" id="CHEBI:15377"/>
        <dbReference type="ChEBI" id="CHEBI:15378"/>
        <dbReference type="ChEBI" id="CHEBI:16526"/>
        <dbReference type="ChEBI" id="CHEBI:17544"/>
        <dbReference type="EC" id="4.2.1.1"/>
    </reaction>
</comment>
<dbReference type="GO" id="GO:0004089">
    <property type="term" value="F:carbonate dehydratase activity"/>
    <property type="evidence" value="ECO:0007669"/>
    <property type="project" value="UniProtKB-UniRule"/>
</dbReference>
<protein>
    <recommendedName>
        <fullName evidence="2 7">Carbonic anhydrase</fullName>
        <ecNumber evidence="2 7">4.2.1.1</ecNumber>
    </recommendedName>
    <alternativeName>
        <fullName evidence="7">Carbonate dehydratase</fullName>
    </alternativeName>
</protein>
<dbReference type="InterPro" id="IPR036874">
    <property type="entry name" value="Carbonic_anhydrase_sf"/>
</dbReference>
<proteinExistence type="evidence at transcript level"/>
<feature type="region of interest" description="Disordered" evidence="8">
    <location>
        <begin position="42"/>
        <end position="68"/>
    </location>
</feature>
<evidence type="ECO:0000256" key="3">
    <source>
        <dbReference type="ARBA" id="ARBA00022833"/>
    </source>
</evidence>
<feature type="binding site" evidence="6">
    <location>
        <position position="205"/>
    </location>
    <ligand>
        <name>Zn(2+)</name>
        <dbReference type="ChEBI" id="CHEBI:29105"/>
    </ligand>
</feature>
<reference evidence="9" key="1">
    <citation type="journal article" date="2008" name="Mol. Biol. Evol.">
        <title>Plastid-derived genes in the nonphotosynthetic alveolate Oxyrrhis marina.</title>
        <authorList>
            <person name="Slamovits C.H."/>
            <person name="Keeling P.J."/>
        </authorList>
    </citation>
    <scope>NUCLEOTIDE SEQUENCE</scope>
</reference>
<dbReference type="EC" id="4.2.1.1" evidence="2 7"/>
<comment type="similarity">
    <text evidence="1 7">Belongs to the beta-class carbonic anhydrase family.</text>
</comment>
<accession>B3U3W6</accession>
<dbReference type="InterPro" id="IPR015892">
    <property type="entry name" value="Carbonic_anhydrase_CS"/>
</dbReference>
<evidence type="ECO:0000256" key="7">
    <source>
        <dbReference type="RuleBase" id="RU003956"/>
    </source>
</evidence>
<dbReference type="SUPFAM" id="SSF53056">
    <property type="entry name" value="beta-carbonic anhydrase, cab"/>
    <property type="match status" value="1"/>
</dbReference>
<comment type="cofactor">
    <cofactor evidence="6">
        <name>Zn(2+)</name>
        <dbReference type="ChEBI" id="CHEBI:29105"/>
    </cofactor>
    <text evidence="6">Binds 1 zinc ion per subunit.</text>
</comment>
<evidence type="ECO:0000256" key="2">
    <source>
        <dbReference type="ARBA" id="ARBA00012925"/>
    </source>
</evidence>
<keyword evidence="4 7" id="KW-0456">Lyase</keyword>
<keyword evidence="6" id="KW-0479">Metal-binding</keyword>
<dbReference type="Gene3D" id="3.40.1050.10">
    <property type="entry name" value="Carbonic anhydrase"/>
    <property type="match status" value="1"/>
</dbReference>
<feature type="binding site" evidence="6">
    <location>
        <position position="149"/>
    </location>
    <ligand>
        <name>Zn(2+)</name>
        <dbReference type="ChEBI" id="CHEBI:29105"/>
    </ligand>
</feature>
<organism evidence="9">
    <name type="scientific">Oxyrrhis marina</name>
    <name type="common">Dinoflagellate</name>
    <dbReference type="NCBI Taxonomy" id="2969"/>
    <lineage>
        <taxon>Eukaryota</taxon>
        <taxon>Sar</taxon>
        <taxon>Alveolata</taxon>
        <taxon>Dinophyceae</taxon>
        <taxon>Oxyrrhinales</taxon>
        <taxon>Oxyrrhinaceae</taxon>
        <taxon>Oxyrrhis</taxon>
    </lineage>
</organism>
<feature type="compositionally biased region" description="Basic and acidic residues" evidence="8">
    <location>
        <begin position="42"/>
        <end position="54"/>
    </location>
</feature>
<evidence type="ECO:0000313" key="9">
    <source>
        <dbReference type="EMBL" id="ACE81817.1"/>
    </source>
</evidence>
<dbReference type="SMART" id="SM00947">
    <property type="entry name" value="Pro_CA"/>
    <property type="match status" value="1"/>
</dbReference>
<sequence length="320" mass="34587">MDRPEVLLGCAAVVLSAVALVNVTKSRQNRREELLLSLLQRSDRKESPREDRGVGEAPTGMKRVSSSAGFHRVASTEALLGGFTMEQAREHALQGASAANSKTPAEVLLDLQRGNTRFWMGSAQRPEKSAFERRALIMKQYPSVAILGCSDSRVPVEIVFDQGLGDLFVIRVAGNGLDVSTSASLQFAIHHLKVKVVVVMGHEGCGAIKAAQLDEETIKKEPADLAKALLGIKSGLDEKRLKCIHDPRAHDREAVVCNVANQVKQLAKDPALMDLVNNDELTIVGAFYEISSGIVDFFNQVSVPGSPKIANRKGGGQWGK</sequence>
<dbReference type="PANTHER" id="PTHR11002:SF79">
    <property type="entry name" value="CARBONIC ANHYDRASE 2"/>
    <property type="match status" value="1"/>
</dbReference>
<dbReference type="GO" id="GO:0008270">
    <property type="term" value="F:zinc ion binding"/>
    <property type="evidence" value="ECO:0007669"/>
    <property type="project" value="UniProtKB-UniRule"/>
</dbReference>
<feature type="binding site" evidence="6">
    <location>
        <position position="202"/>
    </location>
    <ligand>
        <name>Zn(2+)</name>
        <dbReference type="ChEBI" id="CHEBI:29105"/>
    </ligand>
</feature>
<evidence type="ECO:0000256" key="1">
    <source>
        <dbReference type="ARBA" id="ARBA00006217"/>
    </source>
</evidence>
<evidence type="ECO:0000256" key="5">
    <source>
        <dbReference type="ARBA" id="ARBA00048348"/>
    </source>
</evidence>
<dbReference type="PROSITE" id="PS00705">
    <property type="entry name" value="PROK_CO2_ANHYDRASE_2"/>
    <property type="match status" value="1"/>
</dbReference>
<dbReference type="AlphaFoldDB" id="B3U3W6"/>
<dbReference type="EMBL" id="EU551750">
    <property type="protein sequence ID" value="ACE81817.1"/>
    <property type="molecule type" value="mRNA"/>
</dbReference>
<dbReference type="InterPro" id="IPR001765">
    <property type="entry name" value="Carbonic_anhydrase"/>
</dbReference>
<keyword evidence="3 6" id="KW-0862">Zinc</keyword>
<dbReference type="PANTHER" id="PTHR11002">
    <property type="entry name" value="CARBONIC ANHYDRASE"/>
    <property type="match status" value="1"/>
</dbReference>
<name>B3U3W6_OXYMA</name>
<feature type="binding site" evidence="6">
    <location>
        <position position="151"/>
    </location>
    <ligand>
        <name>Zn(2+)</name>
        <dbReference type="ChEBI" id="CHEBI:29105"/>
    </ligand>
</feature>
<evidence type="ECO:0000256" key="6">
    <source>
        <dbReference type="PIRSR" id="PIRSR601765-1"/>
    </source>
</evidence>
<dbReference type="Pfam" id="PF00484">
    <property type="entry name" value="Pro_CA"/>
    <property type="match status" value="1"/>
</dbReference>
<evidence type="ECO:0000256" key="4">
    <source>
        <dbReference type="ARBA" id="ARBA00023239"/>
    </source>
</evidence>
<evidence type="ECO:0000256" key="8">
    <source>
        <dbReference type="SAM" id="MobiDB-lite"/>
    </source>
</evidence>
<dbReference type="GO" id="GO:0015976">
    <property type="term" value="P:carbon utilization"/>
    <property type="evidence" value="ECO:0007669"/>
    <property type="project" value="InterPro"/>
</dbReference>
<comment type="function">
    <text evidence="7">Reversible hydration of carbon dioxide.</text>
</comment>